<protein>
    <recommendedName>
        <fullName evidence="4">DUF4410 domain-containing protein</fullName>
    </recommendedName>
</protein>
<organism evidence="2 3">
    <name type="scientific">Aquimonas voraii</name>
    <dbReference type="NCBI Taxonomy" id="265719"/>
    <lineage>
        <taxon>Bacteria</taxon>
        <taxon>Pseudomonadati</taxon>
        <taxon>Pseudomonadota</taxon>
        <taxon>Gammaproteobacteria</taxon>
        <taxon>Lysobacterales</taxon>
        <taxon>Lysobacteraceae</taxon>
        <taxon>Aquimonas</taxon>
    </lineage>
</organism>
<evidence type="ECO:0000256" key="1">
    <source>
        <dbReference type="SAM" id="SignalP"/>
    </source>
</evidence>
<dbReference type="EMBL" id="FNAG01000018">
    <property type="protein sequence ID" value="SDE08900.1"/>
    <property type="molecule type" value="Genomic_DNA"/>
</dbReference>
<evidence type="ECO:0008006" key="4">
    <source>
        <dbReference type="Google" id="ProtNLM"/>
    </source>
</evidence>
<name>A0A1G7A2A6_9GAMM</name>
<reference evidence="2 3" key="1">
    <citation type="submission" date="2016-10" db="EMBL/GenBank/DDBJ databases">
        <authorList>
            <person name="de Groot N.N."/>
        </authorList>
    </citation>
    <scope>NUCLEOTIDE SEQUENCE [LARGE SCALE GENOMIC DNA]</scope>
    <source>
        <strain evidence="2 3">DSM 16957</strain>
    </source>
</reference>
<evidence type="ECO:0000313" key="3">
    <source>
        <dbReference type="Proteomes" id="UP000199603"/>
    </source>
</evidence>
<gene>
    <name evidence="2" type="ORF">SAMN04488509_11811</name>
</gene>
<dbReference type="STRING" id="265719.SAMN04488509_11811"/>
<keyword evidence="1" id="KW-0732">Signal</keyword>
<dbReference type="RefSeq" id="WP_091245703.1">
    <property type="nucleotide sequence ID" value="NZ_FNAG01000018.1"/>
</dbReference>
<dbReference type="OrthoDB" id="5703702at2"/>
<accession>A0A1G7A2A6</accession>
<feature type="chain" id="PRO_5011712414" description="DUF4410 domain-containing protein" evidence="1">
    <location>
        <begin position="22"/>
        <end position="167"/>
    </location>
</feature>
<proteinExistence type="predicted"/>
<sequence length="167" mass="18184">MSLLRRSAALLLAFVAAPAFAERVQVQSSIPYAEDADIQNKVREECTQLNTQLAEFTQEFGRENGIEVQLVETLDTAAEGRVLQMEIVDAVSMGNAFIGHQKYSRVRGVLFENGEQIADFRGRRNSMGGAFAGYKGSCSVLGRTVKALGKDIAQWLANPQDGAQLGD</sequence>
<evidence type="ECO:0000313" key="2">
    <source>
        <dbReference type="EMBL" id="SDE08900.1"/>
    </source>
</evidence>
<keyword evidence="3" id="KW-1185">Reference proteome</keyword>
<dbReference type="AlphaFoldDB" id="A0A1G7A2A6"/>
<feature type="signal peptide" evidence="1">
    <location>
        <begin position="1"/>
        <end position="21"/>
    </location>
</feature>
<dbReference type="Proteomes" id="UP000199603">
    <property type="component" value="Unassembled WGS sequence"/>
</dbReference>